<sequence length="313" mass="33738">MSLVRAAPAGPAARVAKRPEGQRRSARRRRTAGAGITLSLPVAAFFVVFWVLPFCNTVYLSFTDYALAGDANWVGLENYRRLLDDPQLHNSIKVTAIYTVCSVVPTVALALLAALPLARPGKVNGLLRAGLLVPAVMPFVATSIIWVIIYADGGLADTTLDGLGGGHISWLGDERYAMWSLIVMVVWKHLGLFVLIFTAGIQGLDRDVFEAAALDGAKAVRTFFSITLPLLRRTLLFVLVIAVTGAMQSFIPAYLLTQGGPANATEVLPLYLYNNAFGFQKMGYASALAVVLLLVMLILSAAQFRVLRGGEDE</sequence>
<name>A0A6G4TQR7_9ACTN</name>
<feature type="domain" description="ABC transmembrane type-1" evidence="9">
    <location>
        <begin position="92"/>
        <end position="303"/>
    </location>
</feature>
<evidence type="ECO:0000256" key="6">
    <source>
        <dbReference type="ARBA" id="ARBA00023136"/>
    </source>
</evidence>
<dbReference type="InterPro" id="IPR000515">
    <property type="entry name" value="MetI-like"/>
</dbReference>
<keyword evidence="6 7" id="KW-0472">Membrane</keyword>
<comment type="similarity">
    <text evidence="7">Belongs to the binding-protein-dependent transport system permease family.</text>
</comment>
<evidence type="ECO:0000256" key="5">
    <source>
        <dbReference type="ARBA" id="ARBA00022989"/>
    </source>
</evidence>
<evidence type="ECO:0000256" key="1">
    <source>
        <dbReference type="ARBA" id="ARBA00004651"/>
    </source>
</evidence>
<evidence type="ECO:0000256" key="4">
    <source>
        <dbReference type="ARBA" id="ARBA00022692"/>
    </source>
</evidence>
<evidence type="ECO:0000256" key="3">
    <source>
        <dbReference type="ARBA" id="ARBA00022475"/>
    </source>
</evidence>
<gene>
    <name evidence="10" type="ORF">G5C51_00210</name>
</gene>
<feature type="region of interest" description="Disordered" evidence="8">
    <location>
        <begin position="1"/>
        <end position="28"/>
    </location>
</feature>
<feature type="transmembrane region" description="Helical" evidence="7">
    <location>
        <begin position="129"/>
        <end position="151"/>
    </location>
</feature>
<dbReference type="Pfam" id="PF00528">
    <property type="entry name" value="BPD_transp_1"/>
    <property type="match status" value="1"/>
</dbReference>
<evidence type="ECO:0000256" key="2">
    <source>
        <dbReference type="ARBA" id="ARBA00022448"/>
    </source>
</evidence>
<organism evidence="10 11">
    <name type="scientific">Streptomyces coryli</name>
    <dbReference type="NCBI Taxonomy" id="1128680"/>
    <lineage>
        <taxon>Bacteria</taxon>
        <taxon>Bacillati</taxon>
        <taxon>Actinomycetota</taxon>
        <taxon>Actinomycetes</taxon>
        <taxon>Kitasatosporales</taxon>
        <taxon>Streptomycetaceae</taxon>
        <taxon>Streptomyces</taxon>
    </lineage>
</organism>
<keyword evidence="5 7" id="KW-1133">Transmembrane helix</keyword>
<keyword evidence="3" id="KW-1003">Cell membrane</keyword>
<feature type="transmembrane region" description="Helical" evidence="7">
    <location>
        <begin position="96"/>
        <end position="117"/>
    </location>
</feature>
<dbReference type="CDD" id="cd06261">
    <property type="entry name" value="TM_PBP2"/>
    <property type="match status" value="1"/>
</dbReference>
<evidence type="ECO:0000259" key="9">
    <source>
        <dbReference type="PROSITE" id="PS50928"/>
    </source>
</evidence>
<comment type="caution">
    <text evidence="10">The sequence shown here is derived from an EMBL/GenBank/DDBJ whole genome shotgun (WGS) entry which is preliminary data.</text>
</comment>
<dbReference type="SUPFAM" id="SSF161098">
    <property type="entry name" value="MetI-like"/>
    <property type="match status" value="1"/>
</dbReference>
<keyword evidence="2 7" id="KW-0813">Transport</keyword>
<evidence type="ECO:0000313" key="10">
    <source>
        <dbReference type="EMBL" id="NGN62335.1"/>
    </source>
</evidence>
<dbReference type="InterPro" id="IPR035906">
    <property type="entry name" value="MetI-like_sf"/>
</dbReference>
<protein>
    <submittedName>
        <fullName evidence="10">Sugar ABC transporter permease</fullName>
    </submittedName>
</protein>
<accession>A0A6G4TQR7</accession>
<dbReference type="AlphaFoldDB" id="A0A6G4TQR7"/>
<dbReference type="GO" id="GO:0005886">
    <property type="term" value="C:plasma membrane"/>
    <property type="evidence" value="ECO:0007669"/>
    <property type="project" value="UniProtKB-SubCell"/>
</dbReference>
<dbReference type="EMBL" id="JAAKZV010000001">
    <property type="protein sequence ID" value="NGN62335.1"/>
    <property type="molecule type" value="Genomic_DNA"/>
</dbReference>
<dbReference type="RefSeq" id="WP_165229430.1">
    <property type="nucleotide sequence ID" value="NZ_JAAKZV010000001.1"/>
</dbReference>
<dbReference type="Gene3D" id="1.10.3720.10">
    <property type="entry name" value="MetI-like"/>
    <property type="match status" value="1"/>
</dbReference>
<dbReference type="GO" id="GO:0055085">
    <property type="term" value="P:transmembrane transport"/>
    <property type="evidence" value="ECO:0007669"/>
    <property type="project" value="InterPro"/>
</dbReference>
<feature type="compositionally biased region" description="Low complexity" evidence="8">
    <location>
        <begin position="1"/>
        <end position="14"/>
    </location>
</feature>
<keyword evidence="4 7" id="KW-0812">Transmembrane</keyword>
<reference evidence="10 11" key="1">
    <citation type="submission" date="2020-02" db="EMBL/GenBank/DDBJ databases">
        <title>Whole-genome analyses of novel actinobacteria.</title>
        <authorList>
            <person name="Sahin N."/>
        </authorList>
    </citation>
    <scope>NUCLEOTIDE SEQUENCE [LARGE SCALE GENOMIC DNA]</scope>
    <source>
        <strain evidence="10 11">A7024</strain>
    </source>
</reference>
<keyword evidence="11" id="KW-1185">Reference proteome</keyword>
<comment type="subcellular location">
    <subcellularLocation>
        <location evidence="1 7">Cell membrane</location>
        <topology evidence="1 7">Multi-pass membrane protein</topology>
    </subcellularLocation>
</comment>
<feature type="transmembrane region" description="Helical" evidence="7">
    <location>
        <begin position="176"/>
        <end position="197"/>
    </location>
</feature>
<dbReference type="PANTHER" id="PTHR30193">
    <property type="entry name" value="ABC TRANSPORTER PERMEASE PROTEIN"/>
    <property type="match status" value="1"/>
</dbReference>
<proteinExistence type="inferred from homology"/>
<dbReference type="PROSITE" id="PS50928">
    <property type="entry name" value="ABC_TM1"/>
    <property type="match status" value="1"/>
</dbReference>
<feature type="transmembrane region" description="Helical" evidence="7">
    <location>
        <begin position="277"/>
        <end position="299"/>
    </location>
</feature>
<evidence type="ECO:0000256" key="7">
    <source>
        <dbReference type="RuleBase" id="RU363032"/>
    </source>
</evidence>
<dbReference type="InterPro" id="IPR051393">
    <property type="entry name" value="ABC_transporter_permease"/>
</dbReference>
<dbReference type="PANTHER" id="PTHR30193:SF41">
    <property type="entry name" value="DIACETYLCHITOBIOSE UPTAKE SYSTEM PERMEASE PROTEIN NGCF"/>
    <property type="match status" value="1"/>
</dbReference>
<dbReference type="Proteomes" id="UP000481583">
    <property type="component" value="Unassembled WGS sequence"/>
</dbReference>
<feature type="transmembrane region" description="Helical" evidence="7">
    <location>
        <begin position="32"/>
        <end position="52"/>
    </location>
</feature>
<evidence type="ECO:0000256" key="8">
    <source>
        <dbReference type="SAM" id="MobiDB-lite"/>
    </source>
</evidence>
<feature type="transmembrane region" description="Helical" evidence="7">
    <location>
        <begin position="235"/>
        <end position="257"/>
    </location>
</feature>
<evidence type="ECO:0000313" key="11">
    <source>
        <dbReference type="Proteomes" id="UP000481583"/>
    </source>
</evidence>